<reference evidence="2 3" key="1">
    <citation type="submission" date="2018-05" db="EMBL/GenBank/DDBJ databases">
        <title>Micromonosporas from Atacama Desert.</title>
        <authorList>
            <person name="Carro L."/>
            <person name="Golinska P."/>
            <person name="Klenk H.-P."/>
            <person name="Goodfellow M."/>
        </authorList>
    </citation>
    <scope>NUCLEOTIDE SEQUENCE [LARGE SCALE GENOMIC DNA]</scope>
    <source>
        <strain evidence="2 3">4G51</strain>
    </source>
</reference>
<dbReference type="OrthoDB" id="3469122at2"/>
<feature type="domain" description="DUF4314" evidence="1">
    <location>
        <begin position="2"/>
        <end position="61"/>
    </location>
</feature>
<evidence type="ECO:0000259" key="1">
    <source>
        <dbReference type="Pfam" id="PF14192"/>
    </source>
</evidence>
<dbReference type="Proteomes" id="UP000246050">
    <property type="component" value="Unassembled WGS sequence"/>
</dbReference>
<evidence type="ECO:0000313" key="3">
    <source>
        <dbReference type="Proteomes" id="UP000246050"/>
    </source>
</evidence>
<dbReference type="RefSeq" id="WP_109805719.1">
    <property type="nucleotide sequence ID" value="NZ_QGKS01000489.1"/>
</dbReference>
<proteinExistence type="predicted"/>
<dbReference type="EMBL" id="QGKS01000489">
    <property type="protein sequence ID" value="PWR07132.1"/>
    <property type="molecule type" value="Genomic_DNA"/>
</dbReference>
<comment type="caution">
    <text evidence="2">The sequence shown here is derived from an EMBL/GenBank/DDBJ whole genome shotgun (WGS) entry which is preliminary data.</text>
</comment>
<sequence length="363" mass="39445">MTYQPGERVALVHTTDPHTLLRPGDEGTVRRYDPDLRIVDVDWDSGSRLAMVLDAGDRIRRIAGKDVSDADWRRVLDALRAAGATAGRAAAQWWAQDAVGGRARGSVAGTARQVLTAVDDGDPAVLDGLPAADRYSVAEDRDRYAEAAPDGAPAWDGLTAGRCDQTRWAWCDGFDAAVTDEVARQCRVVLSPTGDDRDLSHLHPKQARIGGPGVFAGDWAWTPNAEGEMRILVGFIGTLVDTWNGWAVFTCTRQVAEAIVADQHAARDRYRQHLATEGVTGTDQDDLVDESMARMRFDGDVIEVDESRVHGDPEAVQRIAPSADGRYIVMGWAWTWIPVHPYDCDRIAGDIPGPVDPAPAAES</sequence>
<protein>
    <submittedName>
        <fullName evidence="2">DUF4314 domain-containing protein</fullName>
    </submittedName>
</protein>
<accession>A0A317CY13</accession>
<organism evidence="2 3">
    <name type="scientific">Micromonospora sicca</name>
    <dbReference type="NCBI Taxonomy" id="2202420"/>
    <lineage>
        <taxon>Bacteria</taxon>
        <taxon>Bacillati</taxon>
        <taxon>Actinomycetota</taxon>
        <taxon>Actinomycetes</taxon>
        <taxon>Micromonosporales</taxon>
        <taxon>Micromonosporaceae</taxon>
        <taxon>Micromonospora</taxon>
    </lineage>
</organism>
<dbReference type="Pfam" id="PF14192">
    <property type="entry name" value="DUF4314"/>
    <property type="match status" value="1"/>
</dbReference>
<name>A0A317CY13_9ACTN</name>
<dbReference type="InterPro" id="IPR025463">
    <property type="entry name" value="DUF4314"/>
</dbReference>
<gene>
    <name evidence="2" type="ORF">DKT69_35355</name>
</gene>
<evidence type="ECO:0000313" key="2">
    <source>
        <dbReference type="EMBL" id="PWR07132.1"/>
    </source>
</evidence>
<dbReference type="AlphaFoldDB" id="A0A317CY13"/>